<dbReference type="GO" id="GO:0016987">
    <property type="term" value="F:sigma factor activity"/>
    <property type="evidence" value="ECO:0007669"/>
    <property type="project" value="UniProtKB-KW"/>
</dbReference>
<dbReference type="InterPro" id="IPR050239">
    <property type="entry name" value="Sigma-70_RNA_pol_init_factors"/>
</dbReference>
<dbReference type="InterPro" id="IPR007627">
    <property type="entry name" value="RNA_pol_sigma70_r2"/>
</dbReference>
<evidence type="ECO:0000256" key="4">
    <source>
        <dbReference type="ARBA" id="ARBA00023163"/>
    </source>
</evidence>
<dbReference type="InterPro" id="IPR009042">
    <property type="entry name" value="RNA_pol_sigma70_r1_2"/>
</dbReference>
<evidence type="ECO:0000313" key="8">
    <source>
        <dbReference type="EMBL" id="MBM7591869.1"/>
    </source>
</evidence>
<dbReference type="FunFam" id="1.10.10.10:FF:000004">
    <property type="entry name" value="RNA polymerase sigma factor SigA"/>
    <property type="match status" value="1"/>
</dbReference>
<evidence type="ECO:0000256" key="1">
    <source>
        <dbReference type="ARBA" id="ARBA00023015"/>
    </source>
</evidence>
<dbReference type="InterPro" id="IPR013325">
    <property type="entry name" value="RNA_pol_sigma_r2"/>
</dbReference>
<dbReference type="GO" id="GO:0006352">
    <property type="term" value="P:DNA-templated transcription initiation"/>
    <property type="evidence" value="ECO:0007669"/>
    <property type="project" value="InterPro"/>
</dbReference>
<dbReference type="InterPro" id="IPR007630">
    <property type="entry name" value="RNA_pol_sigma70_r4"/>
</dbReference>
<dbReference type="SUPFAM" id="SSF88659">
    <property type="entry name" value="Sigma3 and sigma4 domains of RNA polymerase sigma factors"/>
    <property type="match status" value="2"/>
</dbReference>
<dbReference type="PROSITE" id="PS00715">
    <property type="entry name" value="SIGMA70_1"/>
    <property type="match status" value="1"/>
</dbReference>
<dbReference type="CDD" id="cd06171">
    <property type="entry name" value="Sigma70_r4"/>
    <property type="match status" value="1"/>
</dbReference>
<dbReference type="InterPro" id="IPR036388">
    <property type="entry name" value="WH-like_DNA-bd_sf"/>
</dbReference>
<keyword evidence="4 5" id="KW-0804">Transcription</keyword>
<dbReference type="Gene3D" id="1.10.601.10">
    <property type="entry name" value="RNA Polymerase Primary Sigma Factor"/>
    <property type="match status" value="2"/>
</dbReference>
<comment type="similarity">
    <text evidence="5">Belongs to the sigma-70 factor family.</text>
</comment>
<dbReference type="SUPFAM" id="SSF88946">
    <property type="entry name" value="Sigma2 domain of RNA polymerase sigma factors"/>
    <property type="match status" value="1"/>
</dbReference>
<gene>
    <name evidence="8" type="ORF">JOD01_003521</name>
</gene>
<dbReference type="PANTHER" id="PTHR30603">
    <property type="entry name" value="RNA POLYMERASE SIGMA FACTOR RPO"/>
    <property type="match status" value="1"/>
</dbReference>
<dbReference type="Pfam" id="PF04545">
    <property type="entry name" value="Sigma70_r4"/>
    <property type="match status" value="1"/>
</dbReference>
<dbReference type="InterPro" id="IPR014284">
    <property type="entry name" value="RNA_pol_sigma-70_dom"/>
</dbReference>
<protein>
    <recommendedName>
        <fullName evidence="5">RNA polymerase sigma factor</fullName>
    </recommendedName>
</protein>
<dbReference type="InterPro" id="IPR007624">
    <property type="entry name" value="RNA_pol_sigma70_r3"/>
</dbReference>
<evidence type="ECO:0000256" key="2">
    <source>
        <dbReference type="ARBA" id="ARBA00023082"/>
    </source>
</evidence>
<comment type="caution">
    <text evidence="8">The sequence shown here is derived from an EMBL/GenBank/DDBJ whole genome shotgun (WGS) entry which is preliminary data.</text>
</comment>
<dbReference type="RefSeq" id="WP_204519539.1">
    <property type="nucleotide sequence ID" value="NZ_BAABIN010000017.1"/>
</dbReference>
<feature type="domain" description="RNA polymerase sigma-70" evidence="6">
    <location>
        <begin position="167"/>
        <end position="180"/>
    </location>
</feature>
<keyword evidence="2 5" id="KW-0731">Sigma factor</keyword>
<evidence type="ECO:0000256" key="5">
    <source>
        <dbReference type="RuleBase" id="RU362124"/>
    </source>
</evidence>
<dbReference type="Gene3D" id="1.10.10.10">
    <property type="entry name" value="Winged helix-like DNA-binding domain superfamily/Winged helix DNA-binding domain"/>
    <property type="match status" value="2"/>
</dbReference>
<feature type="domain" description="RNA polymerase sigma-70" evidence="7">
    <location>
        <begin position="338"/>
        <end position="364"/>
    </location>
</feature>
<dbReference type="GO" id="GO:0003677">
    <property type="term" value="F:DNA binding"/>
    <property type="evidence" value="ECO:0007669"/>
    <property type="project" value="UniProtKB-KW"/>
</dbReference>
<dbReference type="PRINTS" id="PR00046">
    <property type="entry name" value="SIGMA70FCT"/>
</dbReference>
<dbReference type="Pfam" id="PF04542">
    <property type="entry name" value="Sigma70_r2"/>
    <property type="match status" value="1"/>
</dbReference>
<dbReference type="Proteomes" id="UP000717624">
    <property type="component" value="Unassembled WGS sequence"/>
</dbReference>
<evidence type="ECO:0000313" key="9">
    <source>
        <dbReference type="Proteomes" id="UP000717624"/>
    </source>
</evidence>
<dbReference type="AlphaFoldDB" id="A0A938Y3W5"/>
<reference evidence="8" key="1">
    <citation type="submission" date="2021-01" db="EMBL/GenBank/DDBJ databases">
        <title>Genomic Encyclopedia of Type Strains, Phase IV (KMG-IV): sequencing the most valuable type-strain genomes for metagenomic binning, comparative biology and taxonomic classification.</title>
        <authorList>
            <person name="Goeker M."/>
        </authorList>
    </citation>
    <scope>NUCLEOTIDE SEQUENCE</scope>
    <source>
        <strain evidence="8">DSM 25523</strain>
    </source>
</reference>
<accession>A0A938Y3W5</accession>
<dbReference type="InterPro" id="IPR000943">
    <property type="entry name" value="RNA_pol_sigma70"/>
</dbReference>
<evidence type="ECO:0000259" key="7">
    <source>
        <dbReference type="PROSITE" id="PS00716"/>
    </source>
</evidence>
<proteinExistence type="inferred from homology"/>
<dbReference type="InterPro" id="IPR013324">
    <property type="entry name" value="RNA_pol_sigma_r3/r4-like"/>
</dbReference>
<name>A0A938Y3W5_9BACL</name>
<evidence type="ECO:0000259" key="6">
    <source>
        <dbReference type="PROSITE" id="PS00715"/>
    </source>
</evidence>
<evidence type="ECO:0000256" key="3">
    <source>
        <dbReference type="ARBA" id="ARBA00023125"/>
    </source>
</evidence>
<keyword evidence="1 5" id="KW-0805">Transcription regulation</keyword>
<keyword evidence="3 5" id="KW-0238">DNA-binding</keyword>
<sequence length="380" mass="44178">MLTEQQLKKYGEAIRKLTKIAIRDKVLDAYDILESFLEVDYEVDHEAAKAYVKSLQDAKIEVKNANIFDTDIDPVFIEEASPSKEMTEEEIIDFYEKSASYYVGDSLRLYLRDAGRFKLLTLEEEIAVAKEAERGSRDAKETLIKSNLRLVINIAKRYQGRGLELMDLIQEGNLGLLKAAERFDIYKGYRFTTYATWWIKQAITRALADKSRIVRLPVHLVETINKLKRQIILFEQDFGRSPTVKELSESLGIEEKRILELYYYIHAFDSSPSLDIYVGEEDDSTLLEFIPYEGIDVLDEVIFSSLKDSIEQVLDELTEREENIIRLRFGIDDGRYRTLEEVGKVFGVTRERIRQIEAKALRKLKHPTRARKLKNYLFNG</sequence>
<comment type="function">
    <text evidence="5">Sigma factors are initiation factors that promote the attachment of RNA polymerase to specific initiation sites and are then released.</text>
</comment>
<dbReference type="PROSITE" id="PS00716">
    <property type="entry name" value="SIGMA70_2"/>
    <property type="match status" value="1"/>
</dbReference>
<organism evidence="8 9">
    <name type="scientific">Brevibacillus fulvus</name>
    <dbReference type="NCBI Taxonomy" id="1125967"/>
    <lineage>
        <taxon>Bacteria</taxon>
        <taxon>Bacillati</taxon>
        <taxon>Bacillota</taxon>
        <taxon>Bacilli</taxon>
        <taxon>Bacillales</taxon>
        <taxon>Paenibacillaceae</taxon>
        <taxon>Brevibacillus</taxon>
    </lineage>
</organism>
<dbReference type="PANTHER" id="PTHR30603:SF47">
    <property type="entry name" value="RNA POLYMERASE SIGMA FACTOR SIGD, CHLOROPLASTIC"/>
    <property type="match status" value="1"/>
</dbReference>
<dbReference type="Pfam" id="PF00140">
    <property type="entry name" value="Sigma70_r1_2"/>
    <property type="match status" value="1"/>
</dbReference>
<dbReference type="Pfam" id="PF04539">
    <property type="entry name" value="Sigma70_r3"/>
    <property type="match status" value="1"/>
</dbReference>
<dbReference type="EMBL" id="JAFBEB010000016">
    <property type="protein sequence ID" value="MBM7591869.1"/>
    <property type="molecule type" value="Genomic_DNA"/>
</dbReference>
<keyword evidence="9" id="KW-1185">Reference proteome</keyword>
<dbReference type="NCBIfam" id="TIGR02937">
    <property type="entry name" value="sigma70-ECF"/>
    <property type="match status" value="1"/>
</dbReference>